<proteinExistence type="predicted"/>
<dbReference type="SMART" id="SM00382">
    <property type="entry name" value="AAA"/>
    <property type="match status" value="1"/>
</dbReference>
<evidence type="ECO:0000256" key="1">
    <source>
        <dbReference type="ARBA" id="ARBA00022448"/>
    </source>
</evidence>
<sequence length="269" mass="29173">MKQSWLHWLPLWQPPSLGKSAIKTAPSAGSRTTPDTLVPMLTGVASGAAIVASGITMQFQAGEERFWILQGIDLEIPCGSLQVLLGPSGVGKTTLLSILAGILTPTAGTVILLGRSITALPECQRSSLRLQQVGFVFQEFNLISALTVFENVQLALTMKGIHGSIARQQARELLNQVNLSDKFDQLPRRLSGGEKQRVAIARALAGKPRLIFADEPTSALDSQNGYTVVSLFRQLTRNHGCTVLMATHDQRFIPLADRVLQLEDGRIVQ</sequence>
<reference evidence="5" key="1">
    <citation type="submission" date="2022-12" db="EMBL/GenBank/DDBJ databases">
        <title>Polyphasic identification of a Novel Hot-Spring Cyanobacterium Ocullathermofonsia sinensis gen nov. sp. nov. and Genomic Insights on its Adaptations to the Thermal Habitat.</title>
        <authorList>
            <person name="Daroch M."/>
            <person name="Tang J."/>
            <person name="Jiang Y."/>
        </authorList>
    </citation>
    <scope>NUCLEOTIDE SEQUENCE</scope>
    <source>
        <strain evidence="5">PKUAC-SCTA174</strain>
    </source>
</reference>
<dbReference type="GO" id="GO:0005886">
    <property type="term" value="C:plasma membrane"/>
    <property type="evidence" value="ECO:0007669"/>
    <property type="project" value="TreeGrafter"/>
</dbReference>
<evidence type="ECO:0000313" key="5">
    <source>
        <dbReference type="EMBL" id="WAL58396.1"/>
    </source>
</evidence>
<dbReference type="InterPro" id="IPR027417">
    <property type="entry name" value="P-loop_NTPase"/>
</dbReference>
<dbReference type="FunFam" id="3.40.50.300:FF:000032">
    <property type="entry name" value="Export ABC transporter ATP-binding protein"/>
    <property type="match status" value="1"/>
</dbReference>
<evidence type="ECO:0000256" key="3">
    <source>
        <dbReference type="ARBA" id="ARBA00022840"/>
    </source>
</evidence>
<dbReference type="InterPro" id="IPR003439">
    <property type="entry name" value="ABC_transporter-like_ATP-bd"/>
</dbReference>
<dbReference type="PROSITE" id="PS00211">
    <property type="entry name" value="ABC_TRANSPORTER_1"/>
    <property type="match status" value="1"/>
</dbReference>
<accession>A0A9E9C2Y7</accession>
<evidence type="ECO:0000256" key="2">
    <source>
        <dbReference type="ARBA" id="ARBA00022741"/>
    </source>
</evidence>
<feature type="domain" description="ABC transporter" evidence="4">
    <location>
        <begin position="50"/>
        <end position="268"/>
    </location>
</feature>
<dbReference type="Pfam" id="PF00005">
    <property type="entry name" value="ABC_tran"/>
    <property type="match status" value="1"/>
</dbReference>
<dbReference type="CDD" id="cd03255">
    <property type="entry name" value="ABC_MJ0796_LolCDE_FtsE"/>
    <property type="match status" value="1"/>
</dbReference>
<name>A0A9E9C2Y7_9CYAN</name>
<keyword evidence="6" id="KW-1185">Reference proteome</keyword>
<dbReference type="InterPro" id="IPR017871">
    <property type="entry name" value="ABC_transporter-like_CS"/>
</dbReference>
<protein>
    <submittedName>
        <fullName evidence="5">ABC transporter ATP-binding protein</fullName>
    </submittedName>
</protein>
<dbReference type="InterPro" id="IPR017911">
    <property type="entry name" value="MacB-like_ATP-bd"/>
</dbReference>
<gene>
    <name evidence="5" type="ORF">OXH18_14520</name>
</gene>
<dbReference type="PANTHER" id="PTHR24220:SF659">
    <property type="entry name" value="TRANSPORTER, PUTATIVE-RELATED"/>
    <property type="match status" value="1"/>
</dbReference>
<dbReference type="InterPro" id="IPR003593">
    <property type="entry name" value="AAA+_ATPase"/>
</dbReference>
<dbReference type="GO" id="GO:0022857">
    <property type="term" value="F:transmembrane transporter activity"/>
    <property type="evidence" value="ECO:0007669"/>
    <property type="project" value="UniProtKB-ARBA"/>
</dbReference>
<dbReference type="Gene3D" id="3.40.50.300">
    <property type="entry name" value="P-loop containing nucleotide triphosphate hydrolases"/>
    <property type="match status" value="1"/>
</dbReference>
<evidence type="ECO:0000313" key="6">
    <source>
        <dbReference type="Proteomes" id="UP001163152"/>
    </source>
</evidence>
<dbReference type="Proteomes" id="UP001163152">
    <property type="component" value="Chromosome"/>
</dbReference>
<dbReference type="EMBL" id="CP113797">
    <property type="protein sequence ID" value="WAL58396.1"/>
    <property type="molecule type" value="Genomic_DNA"/>
</dbReference>
<dbReference type="AlphaFoldDB" id="A0A9E9C2Y7"/>
<dbReference type="PANTHER" id="PTHR24220">
    <property type="entry name" value="IMPORT ATP-BINDING PROTEIN"/>
    <property type="match status" value="1"/>
</dbReference>
<dbReference type="RefSeq" id="WP_268607811.1">
    <property type="nucleotide sequence ID" value="NZ_CP113797.1"/>
</dbReference>
<dbReference type="SUPFAM" id="SSF52540">
    <property type="entry name" value="P-loop containing nucleoside triphosphate hydrolases"/>
    <property type="match status" value="1"/>
</dbReference>
<dbReference type="InterPro" id="IPR015854">
    <property type="entry name" value="ABC_transpr_LolD-like"/>
</dbReference>
<organism evidence="5 6">
    <name type="scientific">Thermocoleostomius sinensis A174</name>
    <dbReference type="NCBI Taxonomy" id="2016057"/>
    <lineage>
        <taxon>Bacteria</taxon>
        <taxon>Bacillati</taxon>
        <taxon>Cyanobacteriota</taxon>
        <taxon>Cyanophyceae</taxon>
        <taxon>Oculatellales</taxon>
        <taxon>Oculatellaceae</taxon>
        <taxon>Thermocoleostomius</taxon>
    </lineage>
</organism>
<keyword evidence="3 5" id="KW-0067">ATP-binding</keyword>
<keyword evidence="1" id="KW-0813">Transport</keyword>
<dbReference type="KEGG" id="tsin:OXH18_14520"/>
<dbReference type="PROSITE" id="PS50893">
    <property type="entry name" value="ABC_TRANSPORTER_2"/>
    <property type="match status" value="1"/>
</dbReference>
<keyword evidence="2" id="KW-0547">Nucleotide-binding</keyword>
<evidence type="ECO:0000259" key="4">
    <source>
        <dbReference type="PROSITE" id="PS50893"/>
    </source>
</evidence>
<dbReference type="GO" id="GO:0005524">
    <property type="term" value="F:ATP binding"/>
    <property type="evidence" value="ECO:0007669"/>
    <property type="project" value="UniProtKB-KW"/>
</dbReference>
<dbReference type="GO" id="GO:0016887">
    <property type="term" value="F:ATP hydrolysis activity"/>
    <property type="evidence" value="ECO:0007669"/>
    <property type="project" value="InterPro"/>
</dbReference>
<dbReference type="GO" id="GO:0098796">
    <property type="term" value="C:membrane protein complex"/>
    <property type="evidence" value="ECO:0007669"/>
    <property type="project" value="UniProtKB-ARBA"/>
</dbReference>